<reference evidence="1" key="2">
    <citation type="submission" date="2020-11" db="EMBL/GenBank/DDBJ databases">
        <authorList>
            <person name="McCartney M.A."/>
            <person name="Auch B."/>
            <person name="Kono T."/>
            <person name="Mallez S."/>
            <person name="Becker A."/>
            <person name="Gohl D.M."/>
            <person name="Silverstein K.A.T."/>
            <person name="Koren S."/>
            <person name="Bechman K.B."/>
            <person name="Herman A."/>
            <person name="Abrahante J.E."/>
            <person name="Garbe J."/>
        </authorList>
    </citation>
    <scope>NUCLEOTIDE SEQUENCE</scope>
    <source>
        <strain evidence="1">Duluth1</strain>
        <tissue evidence="1">Whole animal</tissue>
    </source>
</reference>
<feature type="non-terminal residue" evidence="1">
    <location>
        <position position="1"/>
    </location>
</feature>
<reference evidence="1" key="1">
    <citation type="journal article" date="2019" name="bioRxiv">
        <title>The Genome of the Zebra Mussel, Dreissena polymorpha: A Resource for Invasive Species Research.</title>
        <authorList>
            <person name="McCartney M.A."/>
            <person name="Auch B."/>
            <person name="Kono T."/>
            <person name="Mallez S."/>
            <person name="Zhang Y."/>
            <person name="Obille A."/>
            <person name="Becker A."/>
            <person name="Abrahante J.E."/>
            <person name="Garbe J."/>
            <person name="Badalamenti J.P."/>
            <person name="Herman A."/>
            <person name="Mangelson H."/>
            <person name="Liachko I."/>
            <person name="Sullivan S."/>
            <person name="Sone E.D."/>
            <person name="Koren S."/>
            <person name="Silverstein K.A.T."/>
            <person name="Beckman K.B."/>
            <person name="Gohl D.M."/>
        </authorList>
    </citation>
    <scope>NUCLEOTIDE SEQUENCE</scope>
    <source>
        <strain evidence="1">Duluth1</strain>
        <tissue evidence="1">Whole animal</tissue>
    </source>
</reference>
<evidence type="ECO:0000313" key="2">
    <source>
        <dbReference type="Proteomes" id="UP000828390"/>
    </source>
</evidence>
<evidence type="ECO:0000313" key="1">
    <source>
        <dbReference type="EMBL" id="KAH3884368.1"/>
    </source>
</evidence>
<dbReference type="EMBL" id="JAIWYP010000001">
    <property type="protein sequence ID" value="KAH3884368.1"/>
    <property type="molecule type" value="Genomic_DNA"/>
</dbReference>
<protein>
    <submittedName>
        <fullName evidence="1">Uncharacterized protein</fullName>
    </submittedName>
</protein>
<name>A0A9D4RZ60_DREPO</name>
<proteinExistence type="predicted"/>
<dbReference type="AlphaFoldDB" id="A0A9D4RZ60"/>
<dbReference type="Proteomes" id="UP000828390">
    <property type="component" value="Unassembled WGS sequence"/>
</dbReference>
<accession>A0A9D4RZ60</accession>
<keyword evidence="2" id="KW-1185">Reference proteome</keyword>
<gene>
    <name evidence="1" type="ORF">DPMN_008346</name>
</gene>
<sequence length="55" mass="6290">MTAADGYVSICELMSRNRCELIIPFRYGNIDGYAGYGEWLVVWNIEEELAVTDIE</sequence>
<comment type="caution">
    <text evidence="1">The sequence shown here is derived from an EMBL/GenBank/DDBJ whole genome shotgun (WGS) entry which is preliminary data.</text>
</comment>
<organism evidence="1 2">
    <name type="scientific">Dreissena polymorpha</name>
    <name type="common">Zebra mussel</name>
    <name type="synonym">Mytilus polymorpha</name>
    <dbReference type="NCBI Taxonomy" id="45954"/>
    <lineage>
        <taxon>Eukaryota</taxon>
        <taxon>Metazoa</taxon>
        <taxon>Spiralia</taxon>
        <taxon>Lophotrochozoa</taxon>
        <taxon>Mollusca</taxon>
        <taxon>Bivalvia</taxon>
        <taxon>Autobranchia</taxon>
        <taxon>Heteroconchia</taxon>
        <taxon>Euheterodonta</taxon>
        <taxon>Imparidentia</taxon>
        <taxon>Neoheterodontei</taxon>
        <taxon>Myida</taxon>
        <taxon>Dreissenoidea</taxon>
        <taxon>Dreissenidae</taxon>
        <taxon>Dreissena</taxon>
    </lineage>
</organism>